<proteinExistence type="predicted"/>
<organism evidence="2 3">
    <name type="scientific">Magnetospirillum aberrantis SpK</name>
    <dbReference type="NCBI Taxonomy" id="908842"/>
    <lineage>
        <taxon>Bacteria</taxon>
        <taxon>Pseudomonadati</taxon>
        <taxon>Pseudomonadota</taxon>
        <taxon>Alphaproteobacteria</taxon>
        <taxon>Rhodospirillales</taxon>
        <taxon>Rhodospirillaceae</taxon>
        <taxon>Magnetospirillum</taxon>
    </lineage>
</organism>
<dbReference type="InterPro" id="IPR028082">
    <property type="entry name" value="Peripla_BP_I"/>
</dbReference>
<dbReference type="Proteomes" id="UP000480684">
    <property type="component" value="Unassembled WGS sequence"/>
</dbReference>
<name>A0A7C9UWV5_9PROT</name>
<comment type="caution">
    <text evidence="2">The sequence shown here is derived from an EMBL/GenBank/DDBJ whole genome shotgun (WGS) entry which is preliminary data.</text>
</comment>
<dbReference type="Pfam" id="PF04392">
    <property type="entry name" value="ABC_sub_bind"/>
    <property type="match status" value="1"/>
</dbReference>
<dbReference type="PROSITE" id="PS51318">
    <property type="entry name" value="TAT"/>
    <property type="match status" value="1"/>
</dbReference>
<dbReference type="EMBL" id="JAAIYP010000038">
    <property type="protein sequence ID" value="NFV80650.1"/>
    <property type="molecule type" value="Genomic_DNA"/>
</dbReference>
<reference evidence="2 3" key="1">
    <citation type="submission" date="2020-02" db="EMBL/GenBank/DDBJ databases">
        <authorList>
            <person name="Dziuba M."/>
            <person name="Kuznetsov B."/>
            <person name="Mardanov A."/>
            <person name="Ravin N."/>
            <person name="Grouzdev D."/>
        </authorList>
    </citation>
    <scope>NUCLEOTIDE SEQUENCE [LARGE SCALE GENOMIC DNA]</scope>
    <source>
        <strain evidence="2 3">SpK</strain>
    </source>
</reference>
<dbReference type="PANTHER" id="PTHR35271:SF1">
    <property type="entry name" value="ABC TRANSPORTER, SUBSTRATE-BINDING LIPOPROTEIN"/>
    <property type="match status" value="1"/>
</dbReference>
<sequence length="335" mass="36368">MMGLSRRRLLALGSGLVAGAVVPARAQGRPFHVFAVQWRGATDVDRGMKDYLARAGVEVRYTERNARQDHKALAAIVAEIKRERPDLVYVFATEAALGIAGPVDGDPALYVTDIPVVFAAVGDPLSARLVHDLRKPGRNATGVMHLAPVSVQFEAMLSLFAAKRMAVMYNAAETYGRGAVEQLREVAARAGVELAVDTPLADDGKPRIELIGPTLARLAATRPDVLYLPSTSFFIPLAKPLTEQAVALGLPTFSANEPMIRSGDAMAGLVASFYEVGQFAGYKIEQILRGGKHPEQVPVESLSRFSLLINMRVSRRLRVYPPITMLRYAEIIDAH</sequence>
<accession>A0A7C9UWV5</accession>
<feature type="chain" id="PRO_5029019589" evidence="1">
    <location>
        <begin position="27"/>
        <end position="335"/>
    </location>
</feature>
<dbReference type="SUPFAM" id="SSF53822">
    <property type="entry name" value="Periplasmic binding protein-like I"/>
    <property type="match status" value="1"/>
</dbReference>
<dbReference type="Gene3D" id="3.40.50.2300">
    <property type="match status" value="2"/>
</dbReference>
<dbReference type="RefSeq" id="WP_163679294.1">
    <property type="nucleotide sequence ID" value="NZ_JAAIYP010000038.1"/>
</dbReference>
<gene>
    <name evidence="2" type="ORF">G4223_11080</name>
</gene>
<keyword evidence="1" id="KW-0732">Signal</keyword>
<dbReference type="AlphaFoldDB" id="A0A7C9UWV5"/>
<dbReference type="InterPro" id="IPR006311">
    <property type="entry name" value="TAT_signal"/>
</dbReference>
<protein>
    <submittedName>
        <fullName evidence="2">ABC transporter substrate-binding protein</fullName>
    </submittedName>
</protein>
<dbReference type="InterPro" id="IPR007487">
    <property type="entry name" value="ABC_transpt-TYRBP-like"/>
</dbReference>
<evidence type="ECO:0000256" key="1">
    <source>
        <dbReference type="SAM" id="SignalP"/>
    </source>
</evidence>
<evidence type="ECO:0000313" key="3">
    <source>
        <dbReference type="Proteomes" id="UP000480684"/>
    </source>
</evidence>
<evidence type="ECO:0000313" key="2">
    <source>
        <dbReference type="EMBL" id="NFV80650.1"/>
    </source>
</evidence>
<dbReference type="PANTHER" id="PTHR35271">
    <property type="entry name" value="ABC TRANSPORTER, SUBSTRATE-BINDING LIPOPROTEIN-RELATED"/>
    <property type="match status" value="1"/>
</dbReference>
<keyword evidence="3" id="KW-1185">Reference proteome</keyword>
<feature type="signal peptide" evidence="1">
    <location>
        <begin position="1"/>
        <end position="26"/>
    </location>
</feature>
<dbReference type="CDD" id="cd06325">
    <property type="entry name" value="PBP1_ABC_unchar_transporter"/>
    <property type="match status" value="1"/>
</dbReference>